<evidence type="ECO:0000313" key="5">
    <source>
        <dbReference type="Proteomes" id="UP000626109"/>
    </source>
</evidence>
<dbReference type="PROSITE" id="PS50088">
    <property type="entry name" value="ANK_REPEAT"/>
    <property type="match status" value="1"/>
</dbReference>
<dbReference type="InterPro" id="IPR051070">
    <property type="entry name" value="NF-kappa-B_inhibitor"/>
</dbReference>
<dbReference type="GO" id="GO:0005829">
    <property type="term" value="C:cytosol"/>
    <property type="evidence" value="ECO:0007669"/>
    <property type="project" value="TreeGrafter"/>
</dbReference>
<dbReference type="InterPro" id="IPR002110">
    <property type="entry name" value="Ankyrin_rpt"/>
</dbReference>
<dbReference type="AlphaFoldDB" id="A0A813JI23"/>
<keyword evidence="2 3" id="KW-0040">ANK repeat</keyword>
<feature type="non-terminal residue" evidence="4">
    <location>
        <position position="1"/>
    </location>
</feature>
<protein>
    <submittedName>
        <fullName evidence="4">Uncharacterized protein</fullName>
    </submittedName>
</protein>
<dbReference type="GO" id="GO:0051059">
    <property type="term" value="F:NF-kappaB binding"/>
    <property type="evidence" value="ECO:0007669"/>
    <property type="project" value="TreeGrafter"/>
</dbReference>
<reference evidence="4" key="1">
    <citation type="submission" date="2021-02" db="EMBL/GenBank/DDBJ databases">
        <authorList>
            <person name="Dougan E. K."/>
            <person name="Rhodes N."/>
            <person name="Thang M."/>
            <person name="Chan C."/>
        </authorList>
    </citation>
    <scope>NUCLEOTIDE SEQUENCE</scope>
</reference>
<dbReference type="PANTHER" id="PTHR46680">
    <property type="entry name" value="NF-KAPPA-B INHIBITOR ALPHA"/>
    <property type="match status" value="1"/>
</dbReference>
<organism evidence="4 5">
    <name type="scientific">Polarella glacialis</name>
    <name type="common">Dinoflagellate</name>
    <dbReference type="NCBI Taxonomy" id="89957"/>
    <lineage>
        <taxon>Eukaryota</taxon>
        <taxon>Sar</taxon>
        <taxon>Alveolata</taxon>
        <taxon>Dinophyceae</taxon>
        <taxon>Suessiales</taxon>
        <taxon>Suessiaceae</taxon>
        <taxon>Polarella</taxon>
    </lineage>
</organism>
<comment type="caution">
    <text evidence="4">The sequence shown here is derived from an EMBL/GenBank/DDBJ whole genome shotgun (WGS) entry which is preliminary data.</text>
</comment>
<dbReference type="EMBL" id="CAJNNW010025756">
    <property type="protein sequence ID" value="CAE8679300.1"/>
    <property type="molecule type" value="Genomic_DNA"/>
</dbReference>
<dbReference type="Gene3D" id="1.25.40.20">
    <property type="entry name" value="Ankyrin repeat-containing domain"/>
    <property type="match status" value="1"/>
</dbReference>
<evidence type="ECO:0000313" key="4">
    <source>
        <dbReference type="EMBL" id="CAE8679300.1"/>
    </source>
</evidence>
<gene>
    <name evidence="4" type="ORF">PGLA2088_LOCUS21286</name>
</gene>
<dbReference type="SUPFAM" id="SSF48403">
    <property type="entry name" value="Ankyrin repeat"/>
    <property type="match status" value="1"/>
</dbReference>
<dbReference type="PANTHER" id="PTHR46680:SF3">
    <property type="entry name" value="NF-KAPPA-B INHIBITOR CACTUS"/>
    <property type="match status" value="1"/>
</dbReference>
<evidence type="ECO:0000256" key="2">
    <source>
        <dbReference type="ARBA" id="ARBA00023043"/>
    </source>
</evidence>
<proteinExistence type="predicted"/>
<dbReference type="Proteomes" id="UP000626109">
    <property type="component" value="Unassembled WGS sequence"/>
</dbReference>
<feature type="repeat" description="ANK" evidence="3">
    <location>
        <begin position="25"/>
        <end position="60"/>
    </location>
</feature>
<evidence type="ECO:0000256" key="3">
    <source>
        <dbReference type="PROSITE-ProRule" id="PRU00023"/>
    </source>
</evidence>
<dbReference type="GO" id="GO:0071356">
    <property type="term" value="P:cellular response to tumor necrosis factor"/>
    <property type="evidence" value="ECO:0007669"/>
    <property type="project" value="TreeGrafter"/>
</dbReference>
<dbReference type="PROSITE" id="PS50297">
    <property type="entry name" value="ANK_REP_REGION"/>
    <property type="match status" value="1"/>
</dbReference>
<name>A0A813JI23_POLGL</name>
<dbReference type="InterPro" id="IPR036770">
    <property type="entry name" value="Ankyrin_rpt-contain_sf"/>
</dbReference>
<accession>A0A813JI23</accession>
<keyword evidence="1" id="KW-0677">Repeat</keyword>
<dbReference type="SMART" id="SM00248">
    <property type="entry name" value="ANK"/>
    <property type="match status" value="3"/>
</dbReference>
<dbReference type="Pfam" id="PF12796">
    <property type="entry name" value="Ank_2"/>
    <property type="match status" value="1"/>
</dbReference>
<evidence type="ECO:0000256" key="1">
    <source>
        <dbReference type="ARBA" id="ARBA00022737"/>
    </source>
</evidence>
<sequence length="151" mass="15775">VASDAAHDVRALLASSADAAAADLQGLTALHHHLLSSRLGSPPVVSALLKGGADVNLRDSGKRSTTPFILAIQSKRADLVQMMMKEAWPPADVDSTTPDGTTALAYAEHLGAREIAAMLRAAGASDWAQAEMVLGKRTSFSFDTRRAPLAS</sequence>